<dbReference type="InterPro" id="IPR005137">
    <property type="entry name" value="BtpA"/>
</dbReference>
<dbReference type="RefSeq" id="WP_181610073.1">
    <property type="nucleotide sequence ID" value="NZ_BAABAM010000002.1"/>
</dbReference>
<organism evidence="2 3">
    <name type="scientific">Nonomuraea soli</name>
    <dbReference type="NCBI Taxonomy" id="1032476"/>
    <lineage>
        <taxon>Bacteria</taxon>
        <taxon>Bacillati</taxon>
        <taxon>Actinomycetota</taxon>
        <taxon>Actinomycetes</taxon>
        <taxon>Streptosporangiales</taxon>
        <taxon>Streptosporangiaceae</taxon>
        <taxon>Nonomuraea</taxon>
    </lineage>
</organism>
<evidence type="ECO:0000313" key="3">
    <source>
        <dbReference type="Proteomes" id="UP000530928"/>
    </source>
</evidence>
<comment type="caution">
    <text evidence="2">The sequence shown here is derived from an EMBL/GenBank/DDBJ whole genome shotgun (WGS) entry which is preliminary data.</text>
</comment>
<dbReference type="Pfam" id="PF03437">
    <property type="entry name" value="BtpA"/>
    <property type="match status" value="1"/>
</dbReference>
<dbReference type="AlphaFoldDB" id="A0A7W0CHE2"/>
<dbReference type="InterPro" id="IPR011060">
    <property type="entry name" value="RibuloseP-bd_barrel"/>
</dbReference>
<evidence type="ECO:0008006" key="4">
    <source>
        <dbReference type="Google" id="ProtNLM"/>
    </source>
</evidence>
<dbReference type="NCBIfam" id="TIGR00259">
    <property type="entry name" value="thylakoid_BtpA"/>
    <property type="match status" value="1"/>
</dbReference>
<protein>
    <recommendedName>
        <fullName evidence="4">BtpA/SgcQ family protein</fullName>
    </recommendedName>
</protein>
<name>A0A7W0CHE2_9ACTN</name>
<keyword evidence="3" id="KW-1185">Reference proteome</keyword>
<dbReference type="PANTHER" id="PTHR21381:SF3">
    <property type="entry name" value="SGC REGION PROTEIN SGCQ-RELATED"/>
    <property type="match status" value="1"/>
</dbReference>
<dbReference type="PIRSF" id="PIRSF005956">
    <property type="entry name" value="BtpA"/>
    <property type="match status" value="1"/>
</dbReference>
<accession>A0A7W0CHE2</accession>
<reference evidence="2 3" key="1">
    <citation type="submission" date="2020-07" db="EMBL/GenBank/DDBJ databases">
        <title>Genomic Encyclopedia of Type Strains, Phase IV (KMG-IV): sequencing the most valuable type-strain genomes for metagenomic binning, comparative biology and taxonomic classification.</title>
        <authorList>
            <person name="Goeker M."/>
        </authorList>
    </citation>
    <scope>NUCLEOTIDE SEQUENCE [LARGE SCALE GENOMIC DNA]</scope>
    <source>
        <strain evidence="2 3">DSM 45533</strain>
    </source>
</reference>
<sequence>MNLPGKAVIACVHLLPTPGSPRYGGDVEAIYERALRETEVFLRAGVDALLVENAGDLPFYPQAVPAETVAIMAGVTREIVRASSVPVGVAVLRNDAHAALAVAVSAGARFVRVNVHAGAVLAAQGVLTGSSHETMRLRRTLQADVAVLADAGVKHSQPFAYPDLATEVRDLTALADGIIVSGELTGLETAPDDLIAARSRTKGPVYVGSGVTPDNVDRVHDHADGFIVGSYFKVDGLAANPVDEGRVQQFMKSLGRG</sequence>
<dbReference type="PANTHER" id="PTHR21381">
    <property type="entry name" value="ZGC:162297"/>
    <property type="match status" value="1"/>
</dbReference>
<evidence type="ECO:0000313" key="2">
    <source>
        <dbReference type="EMBL" id="MBA2891252.1"/>
    </source>
</evidence>
<dbReference type="Proteomes" id="UP000530928">
    <property type="component" value="Unassembled WGS sequence"/>
</dbReference>
<evidence type="ECO:0000256" key="1">
    <source>
        <dbReference type="ARBA" id="ARBA00006007"/>
    </source>
</evidence>
<dbReference type="EMBL" id="JACDUR010000003">
    <property type="protein sequence ID" value="MBA2891252.1"/>
    <property type="molecule type" value="Genomic_DNA"/>
</dbReference>
<comment type="similarity">
    <text evidence="1">Belongs to the BtpA family.</text>
</comment>
<proteinExistence type="inferred from homology"/>
<dbReference type="SUPFAM" id="SSF51366">
    <property type="entry name" value="Ribulose-phoshate binding barrel"/>
    <property type="match status" value="1"/>
</dbReference>
<gene>
    <name evidence="2" type="ORF">HNR30_002593</name>
</gene>